<dbReference type="AlphaFoldDB" id="A0AAW2J579"/>
<organism evidence="1">
    <name type="scientific">Sesamum radiatum</name>
    <name type="common">Black benniseed</name>
    <dbReference type="NCBI Taxonomy" id="300843"/>
    <lineage>
        <taxon>Eukaryota</taxon>
        <taxon>Viridiplantae</taxon>
        <taxon>Streptophyta</taxon>
        <taxon>Embryophyta</taxon>
        <taxon>Tracheophyta</taxon>
        <taxon>Spermatophyta</taxon>
        <taxon>Magnoliopsida</taxon>
        <taxon>eudicotyledons</taxon>
        <taxon>Gunneridae</taxon>
        <taxon>Pentapetalae</taxon>
        <taxon>asterids</taxon>
        <taxon>lamiids</taxon>
        <taxon>Lamiales</taxon>
        <taxon>Pedaliaceae</taxon>
        <taxon>Sesamum</taxon>
    </lineage>
</organism>
<evidence type="ECO:0008006" key="2">
    <source>
        <dbReference type="Google" id="ProtNLM"/>
    </source>
</evidence>
<name>A0AAW2J579_SESRA</name>
<gene>
    <name evidence="1" type="ORF">Sradi_7087200</name>
</gene>
<dbReference type="EMBL" id="JACGWJ010000738">
    <property type="protein sequence ID" value="KAL0288888.1"/>
    <property type="molecule type" value="Genomic_DNA"/>
</dbReference>
<evidence type="ECO:0000313" key="1">
    <source>
        <dbReference type="EMBL" id="KAL0288888.1"/>
    </source>
</evidence>
<protein>
    <recommendedName>
        <fullName evidence="2">Reverse transcriptase domain-containing protein</fullName>
    </recommendedName>
</protein>
<reference evidence="1" key="2">
    <citation type="journal article" date="2024" name="Plant">
        <title>Genomic evolution and insights into agronomic trait innovations of Sesamum species.</title>
        <authorList>
            <person name="Miao H."/>
            <person name="Wang L."/>
            <person name="Qu L."/>
            <person name="Liu H."/>
            <person name="Sun Y."/>
            <person name="Le M."/>
            <person name="Wang Q."/>
            <person name="Wei S."/>
            <person name="Zheng Y."/>
            <person name="Lin W."/>
            <person name="Duan Y."/>
            <person name="Cao H."/>
            <person name="Xiong S."/>
            <person name="Wang X."/>
            <person name="Wei L."/>
            <person name="Li C."/>
            <person name="Ma Q."/>
            <person name="Ju M."/>
            <person name="Zhao R."/>
            <person name="Li G."/>
            <person name="Mu C."/>
            <person name="Tian Q."/>
            <person name="Mei H."/>
            <person name="Zhang T."/>
            <person name="Gao T."/>
            <person name="Zhang H."/>
        </authorList>
    </citation>
    <scope>NUCLEOTIDE SEQUENCE</scope>
    <source>
        <strain evidence="1">G02</strain>
    </source>
</reference>
<accession>A0AAW2J579</accession>
<comment type="caution">
    <text evidence="1">The sequence shown here is derived from an EMBL/GenBank/DDBJ whole genome shotgun (WGS) entry which is preliminary data.</text>
</comment>
<proteinExistence type="predicted"/>
<sequence>MRCKLNQKNNVTGKGCCVGSVQRNYGFKNEIRTRRSRMLGLLSARLGMRTIAPTGAKISEAGDAMEARVMEIMNADHIRCFSLGEVQLDLKQMHPLKSLSPDEAFSNLVYRVERRGELQGVAVAGHAPRIFHLMFVDNTSIFCQASEEALECIKMILEKLEQASGLKINLDKSAMVFSINVLQAHR</sequence>
<reference evidence="1" key="1">
    <citation type="submission" date="2020-06" db="EMBL/GenBank/DDBJ databases">
        <authorList>
            <person name="Li T."/>
            <person name="Hu X."/>
            <person name="Zhang T."/>
            <person name="Song X."/>
            <person name="Zhang H."/>
            <person name="Dai N."/>
            <person name="Sheng W."/>
            <person name="Hou X."/>
            <person name="Wei L."/>
        </authorList>
    </citation>
    <scope>NUCLEOTIDE SEQUENCE</scope>
    <source>
        <strain evidence="1">G02</strain>
        <tissue evidence="1">Leaf</tissue>
    </source>
</reference>